<organism evidence="1 2">
    <name type="scientific">Chryseobacterium metallicongregator</name>
    <dbReference type="NCBI Taxonomy" id="3073042"/>
    <lineage>
        <taxon>Bacteria</taxon>
        <taxon>Pseudomonadati</taxon>
        <taxon>Bacteroidota</taxon>
        <taxon>Flavobacteriia</taxon>
        <taxon>Flavobacteriales</taxon>
        <taxon>Weeksellaceae</taxon>
        <taxon>Chryseobacterium group</taxon>
        <taxon>Chryseobacterium</taxon>
    </lineage>
</organism>
<proteinExistence type="predicted"/>
<evidence type="ECO:0000313" key="1">
    <source>
        <dbReference type="EMBL" id="MDR4951862.1"/>
    </source>
</evidence>
<dbReference type="RefSeq" id="WP_309521817.1">
    <property type="nucleotide sequence ID" value="NZ_JAVIXS010000004.1"/>
</dbReference>
<keyword evidence="2" id="KW-1185">Reference proteome</keyword>
<comment type="caution">
    <text evidence="1">The sequence shown here is derived from an EMBL/GenBank/DDBJ whole genome shotgun (WGS) entry which is preliminary data.</text>
</comment>
<name>A0ABU1E2I6_9FLAO</name>
<dbReference type="NCBIfam" id="NF047798">
    <property type="entry name" value="leader_Chryseo"/>
    <property type="match status" value="1"/>
</dbReference>
<dbReference type="EMBL" id="JAVIXS010000004">
    <property type="protein sequence ID" value="MDR4951862.1"/>
    <property type="molecule type" value="Genomic_DNA"/>
</dbReference>
<dbReference type="Proteomes" id="UP001260959">
    <property type="component" value="Unassembled WGS sequence"/>
</dbReference>
<evidence type="ECO:0000313" key="2">
    <source>
        <dbReference type="Proteomes" id="UP001260959"/>
    </source>
</evidence>
<dbReference type="InterPro" id="IPR058074">
    <property type="entry name" value="Bacteriocin-like"/>
</dbReference>
<accession>A0ABU1E2I6</accession>
<protein>
    <recommendedName>
        <fullName evidence="3">Bacteriocin</fullName>
    </recommendedName>
</protein>
<gene>
    <name evidence="1" type="ORF">REB14_06670</name>
</gene>
<sequence>MKKLKKISREKLKSVQGGVKDFCQPGVGDVCAQWGLECGFHYTVQNGQVVESLTHNACM</sequence>
<reference evidence="1 2" key="1">
    <citation type="submission" date="2023-08" db="EMBL/GenBank/DDBJ databases">
        <authorList>
            <person name="Maltman C."/>
        </authorList>
    </citation>
    <scope>NUCLEOTIDE SEQUENCE [LARGE SCALE GENOMIC DNA]</scope>
    <source>
        <strain evidence="1 2">ES2</strain>
    </source>
</reference>
<evidence type="ECO:0008006" key="3">
    <source>
        <dbReference type="Google" id="ProtNLM"/>
    </source>
</evidence>